<dbReference type="OrthoDB" id="8452484at2"/>
<comment type="similarity">
    <text evidence="1 7">Belongs to the enoyl-CoA hydratase/isomerase family.</text>
</comment>
<keyword evidence="9" id="KW-1185">Reference proteome</keyword>
<dbReference type="SUPFAM" id="SSF52096">
    <property type="entry name" value="ClpP/crotonase"/>
    <property type="match status" value="1"/>
</dbReference>
<protein>
    <recommendedName>
        <fullName evidence="2">enoyl-CoA hydratase</fullName>
        <ecNumber evidence="2">4.2.1.17</ecNumber>
    </recommendedName>
</protein>
<dbReference type="InterPro" id="IPR001753">
    <property type="entry name" value="Enoyl-CoA_hydra/iso"/>
</dbReference>
<dbReference type="RefSeq" id="WP_015799170.1">
    <property type="nucleotide sequence ID" value="NC_013124.1"/>
</dbReference>
<dbReference type="CDD" id="cd06558">
    <property type="entry name" value="crotonase-like"/>
    <property type="match status" value="1"/>
</dbReference>
<keyword evidence="4" id="KW-0456">Lyase</keyword>
<dbReference type="eggNOG" id="COG1024">
    <property type="taxonomic scope" value="Bacteria"/>
</dbReference>
<keyword evidence="3" id="KW-0443">Lipid metabolism</keyword>
<proteinExistence type="inferred from homology"/>
<dbReference type="PANTHER" id="PTHR11941">
    <property type="entry name" value="ENOYL-COA HYDRATASE-RELATED"/>
    <property type="match status" value="1"/>
</dbReference>
<dbReference type="GO" id="GO:0016853">
    <property type="term" value="F:isomerase activity"/>
    <property type="evidence" value="ECO:0007669"/>
    <property type="project" value="UniProtKB-KW"/>
</dbReference>
<comment type="catalytic activity">
    <reaction evidence="5">
        <text>a (3S)-3-hydroxyacyl-CoA = a (2E)-enoyl-CoA + H2O</text>
        <dbReference type="Rhea" id="RHEA:16105"/>
        <dbReference type="ChEBI" id="CHEBI:15377"/>
        <dbReference type="ChEBI" id="CHEBI:57318"/>
        <dbReference type="ChEBI" id="CHEBI:58856"/>
        <dbReference type="EC" id="4.2.1.17"/>
    </reaction>
</comment>
<evidence type="ECO:0000256" key="6">
    <source>
        <dbReference type="ARBA" id="ARBA00023717"/>
    </source>
</evidence>
<comment type="catalytic activity">
    <reaction evidence="6">
        <text>a 4-saturated-(3S)-3-hydroxyacyl-CoA = a (3E)-enoyl-CoA + H2O</text>
        <dbReference type="Rhea" id="RHEA:20724"/>
        <dbReference type="ChEBI" id="CHEBI:15377"/>
        <dbReference type="ChEBI" id="CHEBI:58521"/>
        <dbReference type="ChEBI" id="CHEBI:137480"/>
        <dbReference type="EC" id="4.2.1.17"/>
    </reaction>
</comment>
<evidence type="ECO:0000256" key="5">
    <source>
        <dbReference type="ARBA" id="ARBA00023709"/>
    </source>
</evidence>
<dbReference type="GO" id="GO:0006635">
    <property type="term" value="P:fatty acid beta-oxidation"/>
    <property type="evidence" value="ECO:0007669"/>
    <property type="project" value="TreeGrafter"/>
</dbReference>
<dbReference type="PROSITE" id="PS00166">
    <property type="entry name" value="ENOYL_COA_HYDRATASE"/>
    <property type="match status" value="1"/>
</dbReference>
<evidence type="ECO:0000313" key="9">
    <source>
        <dbReference type="Proteomes" id="UP000000771"/>
    </source>
</evidence>
<dbReference type="HOGENOM" id="CLU_009834_7_6_11"/>
<dbReference type="InterPro" id="IPR029045">
    <property type="entry name" value="ClpP/crotonase-like_dom_sf"/>
</dbReference>
<accession>C7M145</accession>
<dbReference type="KEGG" id="afo:Afer_1779"/>
<evidence type="ECO:0000256" key="4">
    <source>
        <dbReference type="ARBA" id="ARBA00023239"/>
    </source>
</evidence>
<sequence>MSEFVHVERDDAGVATVRLDRPKANALSGAVLAELAAAASDLERDLPRAVVVTGGDRIFAAGADIAEFDERPVGWETARAFHRALGAIAALPRVVIAAIEGYALGGGLELALACDLRVASSSAKLGLPEISLGLIPGGGGTQRLPRLVGLAVAKRLVLTGEPLTAAEALGVGLVDRVVEPGQATEAARAWAQRFASGPLAALAFAKVALAEGTQGSLEEGLALEQALFAQVFTTEDARIGVRSFLTDGPGRANFVGR</sequence>
<dbReference type="AlphaFoldDB" id="C7M145"/>
<dbReference type="Proteomes" id="UP000000771">
    <property type="component" value="Chromosome"/>
</dbReference>
<dbReference type="GO" id="GO:0004300">
    <property type="term" value="F:enoyl-CoA hydratase activity"/>
    <property type="evidence" value="ECO:0007669"/>
    <property type="project" value="UniProtKB-EC"/>
</dbReference>
<reference evidence="8 9" key="1">
    <citation type="journal article" date="2009" name="Stand. Genomic Sci.">
        <title>Complete genome sequence of Acidimicrobium ferrooxidans type strain (ICP).</title>
        <authorList>
            <person name="Clum A."/>
            <person name="Nolan M."/>
            <person name="Lang E."/>
            <person name="Glavina Del Rio T."/>
            <person name="Tice H."/>
            <person name="Copeland A."/>
            <person name="Cheng J.F."/>
            <person name="Lucas S."/>
            <person name="Chen F."/>
            <person name="Bruce D."/>
            <person name="Goodwin L."/>
            <person name="Pitluck S."/>
            <person name="Ivanova N."/>
            <person name="Mavrommatis K."/>
            <person name="Mikhailova N."/>
            <person name="Pati A."/>
            <person name="Chen A."/>
            <person name="Palaniappan K."/>
            <person name="Goker M."/>
            <person name="Spring S."/>
            <person name="Land M."/>
            <person name="Hauser L."/>
            <person name="Chang Y.J."/>
            <person name="Jeffries C.C."/>
            <person name="Chain P."/>
            <person name="Bristow J."/>
            <person name="Eisen J.A."/>
            <person name="Markowitz V."/>
            <person name="Hugenholtz P."/>
            <person name="Kyrpides N.C."/>
            <person name="Klenk H.P."/>
            <person name="Lapidus A."/>
        </authorList>
    </citation>
    <scope>NUCLEOTIDE SEQUENCE [LARGE SCALE GENOMIC DNA]</scope>
    <source>
        <strain evidence="9">DSM 10331 / JCM 15462 / NBRC 103882 / ICP</strain>
    </source>
</reference>
<gene>
    <name evidence="8" type="ordered locus">Afer_1779</name>
</gene>
<dbReference type="FunFam" id="3.90.226.10:FF:000009">
    <property type="entry name" value="Carnitinyl-CoA dehydratase"/>
    <property type="match status" value="1"/>
</dbReference>
<dbReference type="STRING" id="525909.Afer_1779"/>
<evidence type="ECO:0000256" key="3">
    <source>
        <dbReference type="ARBA" id="ARBA00023098"/>
    </source>
</evidence>
<dbReference type="EC" id="4.2.1.17" evidence="2"/>
<dbReference type="PANTHER" id="PTHR11941:SF169">
    <property type="entry name" value="(7AS)-7A-METHYL-1,5-DIOXO-2,3,5,6,7,7A-HEXAHYDRO-1H-INDENE-CARBOXYL-COA HYDROLASE"/>
    <property type="match status" value="1"/>
</dbReference>
<dbReference type="EMBL" id="CP001631">
    <property type="protein sequence ID" value="ACU54693.1"/>
    <property type="molecule type" value="Genomic_DNA"/>
</dbReference>
<dbReference type="Gene3D" id="3.90.226.10">
    <property type="entry name" value="2-enoyl-CoA Hydratase, Chain A, domain 1"/>
    <property type="match status" value="1"/>
</dbReference>
<evidence type="ECO:0000313" key="8">
    <source>
        <dbReference type="EMBL" id="ACU54693.1"/>
    </source>
</evidence>
<evidence type="ECO:0000256" key="7">
    <source>
        <dbReference type="RuleBase" id="RU003707"/>
    </source>
</evidence>
<organism evidence="8 9">
    <name type="scientific">Acidimicrobium ferrooxidans (strain DSM 10331 / JCM 15462 / NBRC 103882 / ICP)</name>
    <dbReference type="NCBI Taxonomy" id="525909"/>
    <lineage>
        <taxon>Bacteria</taxon>
        <taxon>Bacillati</taxon>
        <taxon>Actinomycetota</taxon>
        <taxon>Acidimicrobiia</taxon>
        <taxon>Acidimicrobiales</taxon>
        <taxon>Acidimicrobiaceae</taxon>
        <taxon>Acidimicrobium</taxon>
    </lineage>
</organism>
<dbReference type="Pfam" id="PF00378">
    <property type="entry name" value="ECH_1"/>
    <property type="match status" value="1"/>
</dbReference>
<dbReference type="InterPro" id="IPR018376">
    <property type="entry name" value="Enoyl-CoA_hyd/isom_CS"/>
</dbReference>
<name>C7M145_ACIFD</name>
<evidence type="ECO:0000256" key="2">
    <source>
        <dbReference type="ARBA" id="ARBA00012076"/>
    </source>
</evidence>
<evidence type="ECO:0000256" key="1">
    <source>
        <dbReference type="ARBA" id="ARBA00005254"/>
    </source>
</evidence>
<keyword evidence="8" id="KW-0413">Isomerase</keyword>